<name>A0A7J7EY67_DICBM</name>
<dbReference type="Proteomes" id="UP000551758">
    <property type="component" value="Unassembled WGS sequence"/>
</dbReference>
<accession>A0A7J7EY67</accession>
<dbReference type="AlphaFoldDB" id="A0A7J7EY67"/>
<keyword evidence="2" id="KW-1185">Reference proteome</keyword>
<proteinExistence type="predicted"/>
<sequence length="113" mass="13441">MNTDQDSPRITTRITKARDTSVDHYFVQSETWRNGNSYYCSKIVQKHRLHWLGHDSQERSQPLQHHYFQTLKFCSLYEAQEELMRMVAEELIRDCILTHVYKEKGSSPCPECC</sequence>
<gene>
    <name evidence="1" type="ORF">HPG69_009636</name>
</gene>
<evidence type="ECO:0000313" key="2">
    <source>
        <dbReference type="Proteomes" id="UP000551758"/>
    </source>
</evidence>
<evidence type="ECO:0000313" key="1">
    <source>
        <dbReference type="EMBL" id="KAF5920386.1"/>
    </source>
</evidence>
<organism evidence="1 2">
    <name type="scientific">Diceros bicornis minor</name>
    <name type="common">South-central black rhinoceros</name>
    <dbReference type="NCBI Taxonomy" id="77932"/>
    <lineage>
        <taxon>Eukaryota</taxon>
        <taxon>Metazoa</taxon>
        <taxon>Chordata</taxon>
        <taxon>Craniata</taxon>
        <taxon>Vertebrata</taxon>
        <taxon>Euteleostomi</taxon>
        <taxon>Mammalia</taxon>
        <taxon>Eutheria</taxon>
        <taxon>Laurasiatheria</taxon>
        <taxon>Perissodactyla</taxon>
        <taxon>Rhinocerotidae</taxon>
        <taxon>Diceros</taxon>
    </lineage>
</organism>
<protein>
    <submittedName>
        <fullName evidence="1">Uncharacterized protein</fullName>
    </submittedName>
</protein>
<comment type="caution">
    <text evidence="1">The sequence shown here is derived from an EMBL/GenBank/DDBJ whole genome shotgun (WGS) entry which is preliminary data.</text>
</comment>
<dbReference type="EMBL" id="JACDTQ010002022">
    <property type="protein sequence ID" value="KAF5920386.1"/>
    <property type="molecule type" value="Genomic_DNA"/>
</dbReference>
<reference evidence="1 2" key="1">
    <citation type="journal article" date="2020" name="Mol. Biol. Evol.">
        <title>Interspecific Gene Flow and the Evolution of Specialization in Black and White Rhinoceros.</title>
        <authorList>
            <person name="Moodley Y."/>
            <person name="Westbury M.V."/>
            <person name="Russo I.M."/>
            <person name="Gopalakrishnan S."/>
            <person name="Rakotoarivelo A."/>
            <person name="Olsen R.A."/>
            <person name="Prost S."/>
            <person name="Tunstall T."/>
            <person name="Ryder O.A."/>
            <person name="Dalen L."/>
            <person name="Bruford M.W."/>
        </authorList>
    </citation>
    <scope>NUCLEOTIDE SEQUENCE [LARGE SCALE GENOMIC DNA]</scope>
    <source>
        <strain evidence="1">SBR-YM</strain>
        <tissue evidence="1">Skin</tissue>
    </source>
</reference>